<name>A0AAT9FKX2_9BACT</name>
<dbReference type="KEGG" id="osu:NT6N_16550"/>
<organism evidence="1">
    <name type="scientific">Oceaniferula spumae</name>
    <dbReference type="NCBI Taxonomy" id="2979115"/>
    <lineage>
        <taxon>Bacteria</taxon>
        <taxon>Pseudomonadati</taxon>
        <taxon>Verrucomicrobiota</taxon>
        <taxon>Verrucomicrobiia</taxon>
        <taxon>Verrucomicrobiales</taxon>
        <taxon>Verrucomicrobiaceae</taxon>
        <taxon>Oceaniferula</taxon>
    </lineage>
</organism>
<reference evidence="1" key="1">
    <citation type="submission" date="2024-07" db="EMBL/GenBank/DDBJ databases">
        <title>Complete genome sequence of Verrucomicrobiaceae bacterium NT6N.</title>
        <authorList>
            <person name="Huang C."/>
            <person name="Takami H."/>
            <person name="Hamasaki K."/>
        </authorList>
    </citation>
    <scope>NUCLEOTIDE SEQUENCE</scope>
    <source>
        <strain evidence="1">NT6N</strain>
    </source>
</reference>
<gene>
    <name evidence="1" type="ORF">NT6N_16550</name>
</gene>
<sequence>MGIITDLHFGNLAPDAKERLEVFAKAVAKEKPDDVIQLGDFCHPEEQAKKADAVMELYAFPQVSCTGEPRYGQG</sequence>
<proteinExistence type="predicted"/>
<dbReference type="EMBL" id="AP026866">
    <property type="protein sequence ID" value="BDS06615.1"/>
    <property type="molecule type" value="Genomic_DNA"/>
</dbReference>
<accession>A0AAT9FKX2</accession>
<evidence type="ECO:0008006" key="2">
    <source>
        <dbReference type="Google" id="ProtNLM"/>
    </source>
</evidence>
<evidence type="ECO:0000313" key="1">
    <source>
        <dbReference type="EMBL" id="BDS06615.1"/>
    </source>
</evidence>
<dbReference type="InterPro" id="IPR029052">
    <property type="entry name" value="Metallo-depent_PP-like"/>
</dbReference>
<protein>
    <recommendedName>
        <fullName evidence="2">Calcineurin-like phosphoesterase domain-containing protein</fullName>
    </recommendedName>
</protein>
<dbReference type="AlphaFoldDB" id="A0AAT9FKX2"/>
<dbReference type="SUPFAM" id="SSF56300">
    <property type="entry name" value="Metallo-dependent phosphatases"/>
    <property type="match status" value="1"/>
</dbReference>